<dbReference type="CDD" id="cd14797">
    <property type="entry name" value="DUF302"/>
    <property type="match status" value="1"/>
</dbReference>
<dbReference type="PANTHER" id="PTHR38342">
    <property type="entry name" value="SLR5037 PROTEIN"/>
    <property type="match status" value="1"/>
</dbReference>
<dbReference type="EMBL" id="JAMPLM010000071">
    <property type="protein sequence ID" value="MEP1062536.1"/>
    <property type="molecule type" value="Genomic_DNA"/>
</dbReference>
<dbReference type="Proteomes" id="UP001476950">
    <property type="component" value="Unassembled WGS sequence"/>
</dbReference>
<sequence>MEAEKVGLSLRPTQLLLFGNPQAGTPLMVAEPTIALDLPLKVVAWEAADGKVWLGYNDVHYLQQRYLLSDELVKHIDVMAPLIHQALL</sequence>
<accession>A0ABV0KUA7</accession>
<reference evidence="2 3" key="1">
    <citation type="submission" date="2022-04" db="EMBL/GenBank/DDBJ databases">
        <title>Positive selection, recombination, and allopatry shape intraspecific diversity of widespread and dominant cyanobacteria.</title>
        <authorList>
            <person name="Wei J."/>
            <person name="Shu W."/>
            <person name="Hu C."/>
        </authorList>
    </citation>
    <scope>NUCLEOTIDE SEQUENCE [LARGE SCALE GENOMIC DNA]</scope>
    <source>
        <strain evidence="2 3">AS-A4</strain>
    </source>
</reference>
<comment type="caution">
    <text evidence="2">The sequence shown here is derived from an EMBL/GenBank/DDBJ whole genome shotgun (WGS) entry which is preliminary data.</text>
</comment>
<dbReference type="Pfam" id="PF03625">
    <property type="entry name" value="DUF302"/>
    <property type="match status" value="1"/>
</dbReference>
<dbReference type="InterPro" id="IPR035923">
    <property type="entry name" value="TT1751-like_sf"/>
</dbReference>
<name>A0ABV0KUA7_9CYAN</name>
<keyword evidence="3" id="KW-1185">Reference proteome</keyword>
<dbReference type="InterPro" id="IPR005180">
    <property type="entry name" value="DUF302"/>
</dbReference>
<evidence type="ECO:0000259" key="1">
    <source>
        <dbReference type="Pfam" id="PF03625"/>
    </source>
</evidence>
<protein>
    <submittedName>
        <fullName evidence="2">DUF302 domain-containing protein</fullName>
    </submittedName>
</protein>
<dbReference type="Gene3D" id="3.30.310.70">
    <property type="entry name" value="TT1751-like domain"/>
    <property type="match status" value="1"/>
</dbReference>
<dbReference type="PANTHER" id="PTHR38342:SF2">
    <property type="entry name" value="INNER MEMBRANE OR EXPORTED"/>
    <property type="match status" value="1"/>
</dbReference>
<evidence type="ECO:0000313" key="3">
    <source>
        <dbReference type="Proteomes" id="UP001476950"/>
    </source>
</evidence>
<feature type="domain" description="DUF302" evidence="1">
    <location>
        <begin position="3"/>
        <end position="58"/>
    </location>
</feature>
<dbReference type="SUPFAM" id="SSF103247">
    <property type="entry name" value="TT1751-like"/>
    <property type="match status" value="1"/>
</dbReference>
<dbReference type="RefSeq" id="WP_199305501.1">
    <property type="nucleotide sequence ID" value="NZ_JAMPLM010000071.1"/>
</dbReference>
<evidence type="ECO:0000313" key="2">
    <source>
        <dbReference type="EMBL" id="MEP1062536.1"/>
    </source>
</evidence>
<organism evidence="2 3">
    <name type="scientific">Stenomitos frigidus AS-A4</name>
    <dbReference type="NCBI Taxonomy" id="2933935"/>
    <lineage>
        <taxon>Bacteria</taxon>
        <taxon>Bacillati</taxon>
        <taxon>Cyanobacteriota</taxon>
        <taxon>Cyanophyceae</taxon>
        <taxon>Leptolyngbyales</taxon>
        <taxon>Leptolyngbyaceae</taxon>
        <taxon>Stenomitos</taxon>
    </lineage>
</organism>
<gene>
    <name evidence="2" type="ORF">NDI38_29615</name>
</gene>
<proteinExistence type="predicted"/>